<feature type="transmembrane region" description="Helical" evidence="2">
    <location>
        <begin position="37"/>
        <end position="57"/>
    </location>
</feature>
<evidence type="ECO:0000313" key="4">
    <source>
        <dbReference type="Proteomes" id="UP000886595"/>
    </source>
</evidence>
<keyword evidence="4" id="KW-1185">Reference proteome</keyword>
<dbReference type="Proteomes" id="UP000886595">
    <property type="component" value="Unassembled WGS sequence"/>
</dbReference>
<keyword evidence="2" id="KW-0472">Membrane</keyword>
<comment type="caution">
    <text evidence="3">The sequence shown here is derived from an EMBL/GenBank/DDBJ whole genome shotgun (WGS) entry which is preliminary data.</text>
</comment>
<keyword evidence="2" id="KW-1133">Transmembrane helix</keyword>
<accession>A0A8X7VU51</accession>
<name>A0A8X7VU51_BRACI</name>
<protein>
    <submittedName>
        <fullName evidence="3">Uncharacterized protein</fullName>
    </submittedName>
</protein>
<evidence type="ECO:0000256" key="2">
    <source>
        <dbReference type="SAM" id="Phobius"/>
    </source>
</evidence>
<keyword evidence="2" id="KW-0812">Transmembrane</keyword>
<reference evidence="3 4" key="1">
    <citation type="submission" date="2020-02" db="EMBL/GenBank/DDBJ databases">
        <authorList>
            <person name="Ma Q."/>
            <person name="Huang Y."/>
            <person name="Song X."/>
            <person name="Pei D."/>
        </authorList>
    </citation>
    <scope>NUCLEOTIDE SEQUENCE [LARGE SCALE GENOMIC DNA]</scope>
    <source>
        <strain evidence="3">Sxm20200214</strain>
        <tissue evidence="3">Leaf</tissue>
    </source>
</reference>
<feature type="compositionally biased region" description="Basic and acidic residues" evidence="1">
    <location>
        <begin position="99"/>
        <end position="111"/>
    </location>
</feature>
<organism evidence="3 4">
    <name type="scientific">Brassica carinata</name>
    <name type="common">Ethiopian mustard</name>
    <name type="synonym">Abyssinian cabbage</name>
    <dbReference type="NCBI Taxonomy" id="52824"/>
    <lineage>
        <taxon>Eukaryota</taxon>
        <taxon>Viridiplantae</taxon>
        <taxon>Streptophyta</taxon>
        <taxon>Embryophyta</taxon>
        <taxon>Tracheophyta</taxon>
        <taxon>Spermatophyta</taxon>
        <taxon>Magnoliopsida</taxon>
        <taxon>eudicotyledons</taxon>
        <taxon>Gunneridae</taxon>
        <taxon>Pentapetalae</taxon>
        <taxon>rosids</taxon>
        <taxon>malvids</taxon>
        <taxon>Brassicales</taxon>
        <taxon>Brassicaceae</taxon>
        <taxon>Brassiceae</taxon>
        <taxon>Brassica</taxon>
    </lineage>
</organism>
<dbReference type="OrthoDB" id="10030083at2759"/>
<evidence type="ECO:0000256" key="1">
    <source>
        <dbReference type="SAM" id="MobiDB-lite"/>
    </source>
</evidence>
<evidence type="ECO:0000313" key="3">
    <source>
        <dbReference type="EMBL" id="KAG2317661.1"/>
    </source>
</evidence>
<dbReference type="EMBL" id="JAAMPC010000004">
    <property type="protein sequence ID" value="KAG2317661.1"/>
    <property type="molecule type" value="Genomic_DNA"/>
</dbReference>
<dbReference type="AlphaFoldDB" id="A0A8X7VU51"/>
<feature type="region of interest" description="Disordered" evidence="1">
    <location>
        <begin position="67"/>
        <end position="111"/>
    </location>
</feature>
<proteinExistence type="predicted"/>
<sequence>MNSSLYPVDMFSGQSFGDSMLSRISLVDDYWHHWTDVFAGAIIEYLWLLSLTSTFSLTHKTTMNVGREGWSSHDDDTLTRSGSRGMLDEDVEPGSTYLLHDRNRESTDSEF</sequence>
<gene>
    <name evidence="3" type="ORF">Bca52824_020783</name>
</gene>